<feature type="compositionally biased region" description="Basic and acidic residues" evidence="1">
    <location>
        <begin position="42"/>
        <end position="59"/>
    </location>
</feature>
<gene>
    <name evidence="2" type="ORF">GT020_00080</name>
</gene>
<dbReference type="RefSeq" id="WP_152666858.1">
    <property type="nucleotide sequence ID" value="NZ_WYDN01000001.1"/>
</dbReference>
<dbReference type="AlphaFoldDB" id="A0A6L9G0P3"/>
<dbReference type="EMBL" id="WYDN01000001">
    <property type="protein sequence ID" value="NAZ14477.1"/>
    <property type="molecule type" value="Genomic_DNA"/>
</dbReference>
<feature type="region of interest" description="Disordered" evidence="1">
    <location>
        <begin position="36"/>
        <end position="60"/>
    </location>
</feature>
<reference evidence="2 3" key="1">
    <citation type="submission" date="2020-01" db="EMBL/GenBank/DDBJ databases">
        <title>Glutamicibacter soli M275.</title>
        <authorList>
            <person name="Meng X."/>
        </authorList>
    </citation>
    <scope>NUCLEOTIDE SEQUENCE [LARGE SCALE GENOMIC DNA]</scope>
    <source>
        <strain evidence="2 3">M275</strain>
    </source>
</reference>
<comment type="caution">
    <text evidence="2">The sequence shown here is derived from an EMBL/GenBank/DDBJ whole genome shotgun (WGS) entry which is preliminary data.</text>
</comment>
<organism evidence="2 3">
    <name type="scientific">Glutamicibacter soli</name>
    <dbReference type="NCBI Taxonomy" id="453836"/>
    <lineage>
        <taxon>Bacteria</taxon>
        <taxon>Bacillati</taxon>
        <taxon>Actinomycetota</taxon>
        <taxon>Actinomycetes</taxon>
        <taxon>Micrococcales</taxon>
        <taxon>Micrococcaceae</taxon>
        <taxon>Glutamicibacter</taxon>
    </lineage>
</organism>
<evidence type="ECO:0000313" key="2">
    <source>
        <dbReference type="EMBL" id="NAZ14477.1"/>
    </source>
</evidence>
<sequence length="203" mass="23259">MYFRRGNNWSLSIYTDPHLLMALYLRELAGVNPAEVGPNCRLEPDVKERTGSHSEHGQIKQEWSSWWDSLTTRDTSPQTPVQVPDNLLEWLEVNGYPELARLARPHYGQATLFAHQHAEDFERRSQDYIPDRMDEIEQLLIERGIEHAPVAEEKQINVIEVPLKEPRAWLTGGSTILASSALLRDSTAFQGFLQPMVTIIFPI</sequence>
<accession>A0A6L9G0P3</accession>
<protein>
    <submittedName>
        <fullName evidence="2">Uncharacterized protein</fullName>
    </submittedName>
</protein>
<dbReference type="Proteomes" id="UP000477543">
    <property type="component" value="Unassembled WGS sequence"/>
</dbReference>
<name>A0A6L9G0P3_9MICC</name>
<proteinExistence type="predicted"/>
<evidence type="ECO:0000313" key="3">
    <source>
        <dbReference type="Proteomes" id="UP000477543"/>
    </source>
</evidence>
<evidence type="ECO:0000256" key="1">
    <source>
        <dbReference type="SAM" id="MobiDB-lite"/>
    </source>
</evidence>